<accession>A0A6M1SIU1</accession>
<dbReference type="Proteomes" id="UP000474802">
    <property type="component" value="Unassembled WGS sequence"/>
</dbReference>
<comment type="caution">
    <text evidence="1">The sequence shown here is derived from an EMBL/GenBank/DDBJ whole genome shotgun (WGS) entry which is preliminary data.</text>
</comment>
<dbReference type="GO" id="GO:0004497">
    <property type="term" value="F:monooxygenase activity"/>
    <property type="evidence" value="ECO:0007669"/>
    <property type="project" value="UniProtKB-KW"/>
</dbReference>
<keyword evidence="1" id="KW-0560">Oxidoreductase</keyword>
<keyword evidence="2" id="KW-1185">Reference proteome</keyword>
<proteinExistence type="predicted"/>
<evidence type="ECO:0000313" key="2">
    <source>
        <dbReference type="Proteomes" id="UP000474802"/>
    </source>
</evidence>
<dbReference type="Gene3D" id="3.30.70.100">
    <property type="match status" value="1"/>
</dbReference>
<dbReference type="SUPFAM" id="SSF54909">
    <property type="entry name" value="Dimeric alpha+beta barrel"/>
    <property type="match status" value="1"/>
</dbReference>
<keyword evidence="1" id="KW-0503">Monooxygenase</keyword>
<organism evidence="1 2">
    <name type="scientific">Devosia aurantiaca</name>
    <dbReference type="NCBI Taxonomy" id="2714858"/>
    <lineage>
        <taxon>Bacteria</taxon>
        <taxon>Pseudomonadati</taxon>
        <taxon>Pseudomonadota</taxon>
        <taxon>Alphaproteobacteria</taxon>
        <taxon>Hyphomicrobiales</taxon>
        <taxon>Devosiaceae</taxon>
        <taxon>Devosia</taxon>
    </lineage>
</organism>
<dbReference type="EMBL" id="JAALFG010000001">
    <property type="protein sequence ID" value="NGP17010.1"/>
    <property type="molecule type" value="Genomic_DNA"/>
</dbReference>
<evidence type="ECO:0000313" key="1">
    <source>
        <dbReference type="EMBL" id="NGP17010.1"/>
    </source>
</evidence>
<reference evidence="1 2" key="1">
    <citation type="submission" date="2020-02" db="EMBL/GenBank/DDBJ databases">
        <authorList>
            <person name="Khan S.A."/>
            <person name="Jeon C.O."/>
            <person name="Chun B.H."/>
        </authorList>
    </citation>
    <scope>NUCLEOTIDE SEQUENCE [LARGE SCALE GENOMIC DNA]</scope>
    <source>
        <strain evidence="1 2">H239</strain>
    </source>
</reference>
<sequence>MVTKALYVRFQAKPGREGDVESFLRGGLPIVDQEPATTAWFAIRMGPSTFGIFDAFPDETGRQAHLAGDVAKALKEKASELFSEPPAIEKIDVLAAKLPG</sequence>
<gene>
    <name evidence="1" type="ORF">G5575_04280</name>
</gene>
<name>A0A6M1SIU1_9HYPH</name>
<protein>
    <submittedName>
        <fullName evidence="1">Antibiotic biosynthesis monooxygenase</fullName>
    </submittedName>
</protein>
<dbReference type="RefSeq" id="WP_164533234.1">
    <property type="nucleotide sequence ID" value="NZ_JAALFG010000001.1"/>
</dbReference>
<dbReference type="AlphaFoldDB" id="A0A6M1SIU1"/>
<reference evidence="1 2" key="2">
    <citation type="submission" date="2020-03" db="EMBL/GenBank/DDBJ databases">
        <title>Devosia chinhatensis sp. nov., isolated from a hexachlorocyclohexane (HCH) dump site in India.</title>
        <authorList>
            <person name="Kumar M."/>
            <person name="Lal R."/>
        </authorList>
    </citation>
    <scope>NUCLEOTIDE SEQUENCE [LARGE SCALE GENOMIC DNA]</scope>
    <source>
        <strain evidence="1 2">H239</strain>
    </source>
</reference>
<dbReference type="InterPro" id="IPR011008">
    <property type="entry name" value="Dimeric_a/b-barrel"/>
</dbReference>